<reference evidence="2" key="1">
    <citation type="submission" date="2020-05" db="EMBL/GenBank/DDBJ databases">
        <authorList>
            <person name="Chiriac C."/>
            <person name="Salcher M."/>
            <person name="Ghai R."/>
            <person name="Kavagutti S V."/>
        </authorList>
    </citation>
    <scope>NUCLEOTIDE SEQUENCE</scope>
</reference>
<proteinExistence type="predicted"/>
<evidence type="ECO:0000313" key="2">
    <source>
        <dbReference type="EMBL" id="CAB4967657.1"/>
    </source>
</evidence>
<dbReference type="GO" id="GO:0002949">
    <property type="term" value="P:tRNA threonylcarbamoyladenosine modification"/>
    <property type="evidence" value="ECO:0007669"/>
    <property type="project" value="InterPro"/>
</dbReference>
<dbReference type="PANTHER" id="PTHR11735:SF11">
    <property type="entry name" value="TRNA THREONYLCARBAMOYLADENOSINE BIOSYNTHESIS PROTEIN TSAB"/>
    <property type="match status" value="1"/>
</dbReference>
<sequence>MGQAALFVGHLGNFMIILSIDTATDGVSVAISDGTRVLASSEMRSEKQHAEVLTTMIDFVRKQAGVSFGDVGAVAVDIGPGLFTGMRVGIASAKAIAQVLDVPIIGATSLDILATAIGETDDVIACVIDARRGEVYWSLYRYIDGKLRQVTAPQASTVEECALQSIDRGQPTLFVGNGALRYRNEIELVVAGVLPSFEFADEMAALPTAVVLAQIAHERALRQEWQEADTLVPEYLRLPDAEINWATRSAS</sequence>
<dbReference type="InterPro" id="IPR000905">
    <property type="entry name" value="Gcp-like_dom"/>
</dbReference>
<dbReference type="Gene3D" id="3.30.420.40">
    <property type="match status" value="2"/>
</dbReference>
<protein>
    <submittedName>
        <fullName evidence="2">Unannotated protein</fullName>
    </submittedName>
</protein>
<dbReference type="AlphaFoldDB" id="A0A6J7LHN1"/>
<dbReference type="InterPro" id="IPR022496">
    <property type="entry name" value="T6A_TsaB"/>
</dbReference>
<dbReference type="CDD" id="cd24032">
    <property type="entry name" value="ASKHA_NBD_TsaB"/>
    <property type="match status" value="1"/>
</dbReference>
<dbReference type="GO" id="GO:0005829">
    <property type="term" value="C:cytosol"/>
    <property type="evidence" value="ECO:0007669"/>
    <property type="project" value="TreeGrafter"/>
</dbReference>
<dbReference type="PANTHER" id="PTHR11735">
    <property type="entry name" value="TRNA N6-ADENOSINE THREONYLCARBAMOYLTRANSFERASE"/>
    <property type="match status" value="1"/>
</dbReference>
<feature type="domain" description="Gcp-like" evidence="1">
    <location>
        <begin position="46"/>
        <end position="245"/>
    </location>
</feature>
<dbReference type="EMBL" id="CAFBNR010000105">
    <property type="protein sequence ID" value="CAB4967657.1"/>
    <property type="molecule type" value="Genomic_DNA"/>
</dbReference>
<dbReference type="SUPFAM" id="SSF53067">
    <property type="entry name" value="Actin-like ATPase domain"/>
    <property type="match status" value="2"/>
</dbReference>
<evidence type="ECO:0000259" key="1">
    <source>
        <dbReference type="Pfam" id="PF00814"/>
    </source>
</evidence>
<organism evidence="2">
    <name type="scientific">freshwater metagenome</name>
    <dbReference type="NCBI Taxonomy" id="449393"/>
    <lineage>
        <taxon>unclassified sequences</taxon>
        <taxon>metagenomes</taxon>
        <taxon>ecological metagenomes</taxon>
    </lineage>
</organism>
<dbReference type="InterPro" id="IPR043129">
    <property type="entry name" value="ATPase_NBD"/>
</dbReference>
<dbReference type="Pfam" id="PF00814">
    <property type="entry name" value="TsaD"/>
    <property type="match status" value="1"/>
</dbReference>
<gene>
    <name evidence="2" type="ORF">UFOPK3879_01382</name>
</gene>
<name>A0A6J7LHN1_9ZZZZ</name>
<dbReference type="NCBIfam" id="TIGR03725">
    <property type="entry name" value="T6A_YeaZ"/>
    <property type="match status" value="1"/>
</dbReference>
<accession>A0A6J7LHN1</accession>